<evidence type="ECO:0000313" key="3">
    <source>
        <dbReference type="EMBL" id="KDP39009.1"/>
    </source>
</evidence>
<dbReference type="EMBL" id="KK914353">
    <property type="protein sequence ID" value="KDP39009.1"/>
    <property type="molecule type" value="Genomic_DNA"/>
</dbReference>
<keyword evidence="2" id="KW-0472">Membrane</keyword>
<dbReference type="PANTHER" id="PTHR33625:SF4">
    <property type="entry name" value="OS08G0179900 PROTEIN"/>
    <property type="match status" value="1"/>
</dbReference>
<dbReference type="OrthoDB" id="659599at2759"/>
<dbReference type="STRING" id="180498.A0A067L4I9"/>
<protein>
    <submittedName>
        <fullName evidence="3">Uncharacterized protein</fullName>
    </submittedName>
</protein>
<dbReference type="Proteomes" id="UP000027138">
    <property type="component" value="Unassembled WGS sequence"/>
</dbReference>
<sequence length="316" mass="33129">MGGGAAVRAAAKVAGIGVVSSGIRGGFSAVPSPAEQSVRNVSRPVSAIISSSQGRIEGGFELSGVQKPAWELEDWELAGGEEELLIESSEPMPRVVFGAPPSLNEAKAATADLKDALEKVYLSSPAHSGAGGSFGSSRLSGLSLVTNSDDLDTKRCIADDLRANSAPKCAVTAFKLLNESPEAQTVVASIASDPNVWDAVWKNVALQEFLQSQKTNAELQDPGSPRAFTELSDDSSETEKSENKPIDIFENIKQTVAEMVNSVSSMIQQIFGFATAENTSSAADEDSQPTFFDKTLGASFMALAVMVIAVVVLKRG</sequence>
<proteinExistence type="predicted"/>
<dbReference type="KEGG" id="jcu:105632857"/>
<feature type="region of interest" description="Disordered" evidence="1">
    <location>
        <begin position="215"/>
        <end position="244"/>
    </location>
</feature>
<feature type="transmembrane region" description="Helical" evidence="2">
    <location>
        <begin position="296"/>
        <end position="313"/>
    </location>
</feature>
<evidence type="ECO:0000256" key="1">
    <source>
        <dbReference type="SAM" id="MobiDB-lite"/>
    </source>
</evidence>
<dbReference type="AlphaFoldDB" id="A0A067L4I9"/>
<gene>
    <name evidence="3" type="ORF">JCGZ_00766</name>
</gene>
<dbReference type="PANTHER" id="PTHR33625">
    <property type="entry name" value="OS08G0179900 PROTEIN"/>
    <property type="match status" value="1"/>
</dbReference>
<accession>A0A067L4I9</accession>
<evidence type="ECO:0000256" key="2">
    <source>
        <dbReference type="SAM" id="Phobius"/>
    </source>
</evidence>
<reference evidence="3 4" key="1">
    <citation type="journal article" date="2014" name="PLoS ONE">
        <title>Global Analysis of Gene Expression Profiles in Physic Nut (Jatropha curcas L.) Seedlings Exposed to Salt Stress.</title>
        <authorList>
            <person name="Zhang L."/>
            <person name="Zhang C."/>
            <person name="Wu P."/>
            <person name="Chen Y."/>
            <person name="Li M."/>
            <person name="Jiang H."/>
            <person name="Wu G."/>
        </authorList>
    </citation>
    <scope>NUCLEOTIDE SEQUENCE [LARGE SCALE GENOMIC DNA]</scope>
    <source>
        <strain evidence="4">cv. GZQX0401</strain>
        <tissue evidence="3">Young leaves</tissue>
    </source>
</reference>
<keyword evidence="4" id="KW-1185">Reference proteome</keyword>
<keyword evidence="2" id="KW-0812">Transmembrane</keyword>
<keyword evidence="2" id="KW-1133">Transmembrane helix</keyword>
<organism evidence="3 4">
    <name type="scientific">Jatropha curcas</name>
    <name type="common">Barbados nut</name>
    <dbReference type="NCBI Taxonomy" id="180498"/>
    <lineage>
        <taxon>Eukaryota</taxon>
        <taxon>Viridiplantae</taxon>
        <taxon>Streptophyta</taxon>
        <taxon>Embryophyta</taxon>
        <taxon>Tracheophyta</taxon>
        <taxon>Spermatophyta</taxon>
        <taxon>Magnoliopsida</taxon>
        <taxon>eudicotyledons</taxon>
        <taxon>Gunneridae</taxon>
        <taxon>Pentapetalae</taxon>
        <taxon>rosids</taxon>
        <taxon>fabids</taxon>
        <taxon>Malpighiales</taxon>
        <taxon>Euphorbiaceae</taxon>
        <taxon>Crotonoideae</taxon>
        <taxon>Jatropheae</taxon>
        <taxon>Jatropha</taxon>
    </lineage>
</organism>
<name>A0A067L4I9_JATCU</name>
<evidence type="ECO:0000313" key="4">
    <source>
        <dbReference type="Proteomes" id="UP000027138"/>
    </source>
</evidence>